<reference evidence="2 4" key="1">
    <citation type="journal article" date="2014" name="BMC Genomics">
        <title>Genome sequence of Anopheles sinensis provides insight into genetics basis of mosquito competence for malaria parasites.</title>
        <authorList>
            <person name="Zhou D."/>
            <person name="Zhang D."/>
            <person name="Ding G."/>
            <person name="Shi L."/>
            <person name="Hou Q."/>
            <person name="Ye Y."/>
            <person name="Xu Y."/>
            <person name="Zhou H."/>
            <person name="Xiong C."/>
            <person name="Li S."/>
            <person name="Yu J."/>
            <person name="Hong S."/>
            <person name="Yu X."/>
            <person name="Zou P."/>
            <person name="Chen C."/>
            <person name="Chang X."/>
            <person name="Wang W."/>
            <person name="Lv Y."/>
            <person name="Sun Y."/>
            <person name="Ma L."/>
            <person name="Shen B."/>
            <person name="Zhu C."/>
        </authorList>
    </citation>
    <scope>NUCLEOTIDE SEQUENCE [LARGE SCALE GENOMIC DNA]</scope>
</reference>
<proteinExistence type="predicted"/>
<dbReference type="OrthoDB" id="7739669at2759"/>
<accession>A0A084W862</accession>
<dbReference type="EnsemblMetazoa" id="ASIC014403-RA">
    <property type="protein sequence ID" value="ASIC014403-PA"/>
    <property type="gene ID" value="ASIC014403"/>
</dbReference>
<gene>
    <name evidence="2" type="ORF">ZHAS_00014403</name>
</gene>
<feature type="signal peptide" evidence="1">
    <location>
        <begin position="1"/>
        <end position="20"/>
    </location>
</feature>
<evidence type="ECO:0000313" key="2">
    <source>
        <dbReference type="EMBL" id="KFB46406.1"/>
    </source>
</evidence>
<name>A0A084W862_ANOSI</name>
<keyword evidence="4" id="KW-1185">Reference proteome</keyword>
<dbReference type="VEuPathDB" id="VectorBase:ASIS000646"/>
<reference evidence="3" key="2">
    <citation type="submission" date="2020-05" db="UniProtKB">
        <authorList>
            <consortium name="EnsemblMetazoa"/>
        </authorList>
    </citation>
    <scope>IDENTIFICATION</scope>
</reference>
<evidence type="ECO:0000313" key="3">
    <source>
        <dbReference type="EnsemblMetazoa" id="ASIC014403-PA"/>
    </source>
</evidence>
<keyword evidence="1" id="KW-0732">Signal</keyword>
<dbReference type="OMA" id="NLMDTIV"/>
<dbReference type="EMBL" id="ATLV01021373">
    <property type="status" value="NOT_ANNOTATED_CDS"/>
    <property type="molecule type" value="Genomic_DNA"/>
</dbReference>
<feature type="chain" id="PRO_5001784404" evidence="1">
    <location>
        <begin position="21"/>
        <end position="220"/>
    </location>
</feature>
<organism evidence="2">
    <name type="scientific">Anopheles sinensis</name>
    <name type="common">Mosquito</name>
    <dbReference type="NCBI Taxonomy" id="74873"/>
    <lineage>
        <taxon>Eukaryota</taxon>
        <taxon>Metazoa</taxon>
        <taxon>Ecdysozoa</taxon>
        <taxon>Arthropoda</taxon>
        <taxon>Hexapoda</taxon>
        <taxon>Insecta</taxon>
        <taxon>Pterygota</taxon>
        <taxon>Neoptera</taxon>
        <taxon>Endopterygota</taxon>
        <taxon>Diptera</taxon>
        <taxon>Nematocera</taxon>
        <taxon>Culicoidea</taxon>
        <taxon>Culicidae</taxon>
        <taxon>Anophelinae</taxon>
        <taxon>Anopheles</taxon>
    </lineage>
</organism>
<protein>
    <submittedName>
        <fullName evidence="2 3">Uncharacterized protein</fullName>
    </submittedName>
</protein>
<dbReference type="Proteomes" id="UP000030765">
    <property type="component" value="Unassembled WGS sequence"/>
</dbReference>
<dbReference type="AlphaFoldDB" id="A0A084W862"/>
<evidence type="ECO:0000313" key="4">
    <source>
        <dbReference type="Proteomes" id="UP000030765"/>
    </source>
</evidence>
<sequence length="220" mass="22997">MRCIVLKALIVLLSYELTLALPRPDFGIAQDVPNSGNVAVRAGAIRDAFDALDNFSVTIKSGYPLLILIRDIFISISGKLSNTGMNLMDTIVTLANDDTGPIVVVFDRVNQAIASLDALLNGGLNTELNTLTSRLGPSLANQFKDGFKSITAGLQALSTALGNLQVAIAKAQQAAGTGPVTVAHVRKFVSASLVYNVLAALDSIGTGLPTVMFPISKTVG</sequence>
<evidence type="ECO:0000256" key="1">
    <source>
        <dbReference type="SAM" id="SignalP"/>
    </source>
</evidence>
<dbReference type="EMBL" id="KE525317">
    <property type="protein sequence ID" value="KFB46406.1"/>
    <property type="molecule type" value="Genomic_DNA"/>
</dbReference>
<dbReference type="VEuPathDB" id="VectorBase:ASIC014403"/>